<feature type="binding site" description="axial binding residue" evidence="9">
    <location>
        <position position="176"/>
    </location>
    <ligand>
        <name>chlorophyll b</name>
        <dbReference type="ChEBI" id="CHEBI:61721"/>
        <label>3</label>
    </ligand>
    <ligandPart>
        <name>Mg</name>
        <dbReference type="ChEBI" id="CHEBI:25107"/>
    </ligandPart>
</feature>
<evidence type="ECO:0000313" key="11">
    <source>
        <dbReference type="EMBL" id="CAE0730200.1"/>
    </source>
</evidence>
<evidence type="ECO:0000256" key="1">
    <source>
        <dbReference type="ARBA" id="ARBA00004022"/>
    </source>
</evidence>
<protein>
    <recommendedName>
        <fullName evidence="12">Plastid light harvesting protein</fullName>
    </recommendedName>
</protein>
<feature type="binding site" evidence="9">
    <location>
        <position position="174"/>
    </location>
    <ligand>
        <name>chlorophyll a</name>
        <dbReference type="ChEBI" id="CHEBI:58416"/>
        <label>1</label>
    </ligand>
</feature>
<feature type="binding site" evidence="9">
    <location>
        <position position="69"/>
    </location>
    <ligand>
        <name>chlorophyll a</name>
        <dbReference type="ChEBI" id="CHEBI:58416"/>
        <label>1</label>
    </ligand>
</feature>
<dbReference type="GO" id="GO:0016168">
    <property type="term" value="F:chlorophyll binding"/>
    <property type="evidence" value="ECO:0007669"/>
    <property type="project" value="UniProtKB-KW"/>
</dbReference>
<dbReference type="Pfam" id="PF00504">
    <property type="entry name" value="Chloroa_b-bind"/>
    <property type="match status" value="1"/>
</dbReference>
<evidence type="ECO:0000256" key="6">
    <source>
        <dbReference type="ARBA" id="ARBA00022640"/>
    </source>
</evidence>
<feature type="binding site" description="axial binding residue" evidence="9">
    <location>
        <position position="71"/>
    </location>
    <ligand>
        <name>chlorophyll b</name>
        <dbReference type="ChEBI" id="CHEBI:61721"/>
        <label>1</label>
    </ligand>
    <ligandPart>
        <name>Mg</name>
        <dbReference type="ChEBI" id="CHEBI:25107"/>
    </ligandPart>
</feature>
<comment type="subcellular location">
    <subcellularLocation>
        <location evidence="2">Plastid</location>
        <location evidence="2">Chloroplast</location>
    </subcellularLocation>
</comment>
<dbReference type="InterPro" id="IPR001344">
    <property type="entry name" value="Chloro_AB-bd_pln"/>
</dbReference>
<feature type="chain" id="PRO_5030959059" description="Plastid light harvesting protein" evidence="10">
    <location>
        <begin position="16"/>
        <end position="205"/>
    </location>
</feature>
<evidence type="ECO:0000256" key="8">
    <source>
        <dbReference type="ARBA" id="ARBA00044011"/>
    </source>
</evidence>
<keyword evidence="5" id="KW-0602">Photosynthesis</keyword>
<dbReference type="GO" id="GO:0030076">
    <property type="term" value="C:light-harvesting complex"/>
    <property type="evidence" value="ECO:0007669"/>
    <property type="project" value="UniProtKB-KW"/>
</dbReference>
<keyword evidence="6" id="KW-0934">Plastid</keyword>
<evidence type="ECO:0000256" key="9">
    <source>
        <dbReference type="PIRSR" id="PIRSR601344-1"/>
    </source>
</evidence>
<gene>
    <name evidence="11" type="ORF">PAUS00366_LOCUS22986</name>
</gene>
<keyword evidence="7" id="KW-0437">Light-harvesting polypeptide</keyword>
<dbReference type="InterPro" id="IPR022796">
    <property type="entry name" value="Chloroa_b-bind"/>
</dbReference>
<evidence type="ECO:0000256" key="10">
    <source>
        <dbReference type="SAM" id="SignalP"/>
    </source>
</evidence>
<evidence type="ECO:0000256" key="2">
    <source>
        <dbReference type="ARBA" id="ARBA00004229"/>
    </source>
</evidence>
<feature type="binding site" description="axial binding residue" evidence="9">
    <location>
        <position position="102"/>
    </location>
    <ligand>
        <name>chlorophyll a</name>
        <dbReference type="ChEBI" id="CHEBI:58416"/>
        <label>1</label>
    </ligand>
    <ligandPart>
        <name>Mg</name>
        <dbReference type="ChEBI" id="CHEBI:25107"/>
    </ligandPart>
</feature>
<keyword evidence="10" id="KW-0732">Signal</keyword>
<evidence type="ECO:0000256" key="7">
    <source>
        <dbReference type="ARBA" id="ARBA00023243"/>
    </source>
</evidence>
<evidence type="ECO:0000256" key="4">
    <source>
        <dbReference type="ARBA" id="ARBA00022528"/>
    </source>
</evidence>
<feature type="binding site" evidence="9">
    <location>
        <position position="66"/>
    </location>
    <ligand>
        <name>chlorophyll a</name>
        <dbReference type="ChEBI" id="CHEBI:58416"/>
        <label>1</label>
    </ligand>
</feature>
<keyword evidence="4" id="KW-0150">Chloroplast</keyword>
<accession>A0A7S4ERM2</accession>
<dbReference type="PANTHER" id="PTHR21649">
    <property type="entry name" value="CHLOROPHYLL A/B BINDING PROTEIN"/>
    <property type="match status" value="1"/>
</dbReference>
<dbReference type="GO" id="GO:0009507">
    <property type="term" value="C:chloroplast"/>
    <property type="evidence" value="ECO:0007669"/>
    <property type="project" value="UniProtKB-SubCell"/>
</dbReference>
<dbReference type="GO" id="GO:0009765">
    <property type="term" value="P:photosynthesis, light harvesting"/>
    <property type="evidence" value="ECO:0007669"/>
    <property type="project" value="InterPro"/>
</dbReference>
<dbReference type="GO" id="GO:0016020">
    <property type="term" value="C:membrane"/>
    <property type="evidence" value="ECO:0007669"/>
    <property type="project" value="InterPro"/>
</dbReference>
<comment type="function">
    <text evidence="1">The light-harvesting complex (LHC) functions as a light receptor, it captures and delivers excitation energy to photosystems with which it is closely associated. Energy is transferred from the carotenoid and chlorophyll C (or B) to chlorophyll A and the photosynthetic reaction centers where it is used to synthesize ATP and reducing power.</text>
</comment>
<dbReference type="Gene3D" id="1.10.3460.10">
    <property type="entry name" value="Chlorophyll a/b binding protein domain"/>
    <property type="match status" value="1"/>
</dbReference>
<dbReference type="SUPFAM" id="SSF103511">
    <property type="entry name" value="Chlorophyll a-b binding protein"/>
    <property type="match status" value="1"/>
</dbReference>
<evidence type="ECO:0000256" key="3">
    <source>
        <dbReference type="ARBA" id="ARBA00005933"/>
    </source>
</evidence>
<sequence length="205" mass="21543">MKTFTLLALAGTAAAFAPASQQGASTQLAADLDSMAGSTKPIKNFDPLNLANVGSDETLAWFRAAELKHSRVAMLAFTGYVVQSQGFHFPGQLSSDVSFDSLSGMNPFAAWDAVPDAGKAQILGTIFIAELASESQGTHYMKGGATPEVVFPKFDFSGVDAETLKRKQSRELNNGRLAMIGIMGFIAANNVPGSVPALAGFDSFN</sequence>
<evidence type="ECO:0000256" key="5">
    <source>
        <dbReference type="ARBA" id="ARBA00022531"/>
    </source>
</evidence>
<feature type="binding site" evidence="9">
    <location>
        <position position="171"/>
    </location>
    <ligand>
        <name>chlorophyll a</name>
        <dbReference type="ChEBI" id="CHEBI:58416"/>
        <label>1</label>
    </ligand>
</feature>
<organism evidence="11">
    <name type="scientific">Pseudo-nitzschia australis</name>
    <dbReference type="NCBI Taxonomy" id="44445"/>
    <lineage>
        <taxon>Eukaryota</taxon>
        <taxon>Sar</taxon>
        <taxon>Stramenopiles</taxon>
        <taxon>Ochrophyta</taxon>
        <taxon>Bacillariophyta</taxon>
        <taxon>Bacillariophyceae</taxon>
        <taxon>Bacillariophycidae</taxon>
        <taxon>Bacillariales</taxon>
        <taxon>Bacillariaceae</taxon>
        <taxon>Pseudo-nitzschia</taxon>
    </lineage>
</organism>
<comment type="subunit">
    <text evidence="8">The LHC complex of chromophytic algae is composed of fucoxanthin, chlorophyll A and C bound non-covalently by fucoxanthin chlorophyll proteins (FCPs). The ratio of the pigments in LHC; fucoxanthin: chlorophyll C: chlorophyll A; (0.6-1): (0.1-0.3): (1).</text>
</comment>
<name>A0A7S4ERM2_9STRA</name>
<reference evidence="11" key="1">
    <citation type="submission" date="2021-01" db="EMBL/GenBank/DDBJ databases">
        <authorList>
            <person name="Corre E."/>
            <person name="Pelletier E."/>
            <person name="Niang G."/>
            <person name="Scheremetjew M."/>
            <person name="Finn R."/>
            <person name="Kale V."/>
            <person name="Holt S."/>
            <person name="Cochrane G."/>
            <person name="Meng A."/>
            <person name="Brown T."/>
            <person name="Cohen L."/>
        </authorList>
    </citation>
    <scope>NUCLEOTIDE SEQUENCE</scope>
    <source>
        <strain evidence="11">10249 10 AB</strain>
    </source>
</reference>
<proteinExistence type="inferred from homology"/>
<comment type="similarity">
    <text evidence="3">Belongs to the fucoxanthin chlorophyll protein family.</text>
</comment>
<keyword evidence="9" id="KW-0157">Chromophore</keyword>
<evidence type="ECO:0008006" key="12">
    <source>
        <dbReference type="Google" id="ProtNLM"/>
    </source>
</evidence>
<feature type="signal peptide" evidence="10">
    <location>
        <begin position="1"/>
        <end position="15"/>
    </location>
</feature>
<dbReference type="AlphaFoldDB" id="A0A7S4ERM2"/>
<keyword evidence="9" id="KW-0148">Chlorophyll</keyword>
<dbReference type="EMBL" id="HBIX01035173">
    <property type="protein sequence ID" value="CAE0730200.1"/>
    <property type="molecule type" value="Transcribed_RNA"/>
</dbReference>